<dbReference type="AlphaFoldDB" id="A0A7J5ZZJ0"/>
<evidence type="ECO:0000313" key="2">
    <source>
        <dbReference type="Proteomes" id="UP000593565"/>
    </source>
</evidence>
<gene>
    <name evidence="1" type="ORF">AMELA_G00225790</name>
</gene>
<organism evidence="1 2">
    <name type="scientific">Ameiurus melas</name>
    <name type="common">Black bullhead</name>
    <name type="synonym">Silurus melas</name>
    <dbReference type="NCBI Taxonomy" id="219545"/>
    <lineage>
        <taxon>Eukaryota</taxon>
        <taxon>Metazoa</taxon>
        <taxon>Chordata</taxon>
        <taxon>Craniata</taxon>
        <taxon>Vertebrata</taxon>
        <taxon>Euteleostomi</taxon>
        <taxon>Actinopterygii</taxon>
        <taxon>Neopterygii</taxon>
        <taxon>Teleostei</taxon>
        <taxon>Ostariophysi</taxon>
        <taxon>Siluriformes</taxon>
        <taxon>Ictaluridae</taxon>
        <taxon>Ameiurus</taxon>
    </lineage>
</organism>
<protein>
    <submittedName>
        <fullName evidence="1">Uncharacterized protein</fullName>
    </submittedName>
</protein>
<reference evidence="1 2" key="1">
    <citation type="submission" date="2020-02" db="EMBL/GenBank/DDBJ databases">
        <title>A chromosome-scale genome assembly of the black bullhead catfish (Ameiurus melas).</title>
        <authorList>
            <person name="Wen M."/>
            <person name="Zham M."/>
            <person name="Cabau C."/>
            <person name="Klopp C."/>
            <person name="Donnadieu C."/>
            <person name="Roques C."/>
            <person name="Bouchez O."/>
            <person name="Lampietro C."/>
            <person name="Jouanno E."/>
            <person name="Herpin A."/>
            <person name="Louis A."/>
            <person name="Berthelot C."/>
            <person name="Parey E."/>
            <person name="Roest-Crollius H."/>
            <person name="Braasch I."/>
            <person name="Postlethwait J."/>
            <person name="Robinson-Rechavi M."/>
            <person name="Echchiki A."/>
            <person name="Begum T."/>
            <person name="Montfort J."/>
            <person name="Schartl M."/>
            <person name="Bobe J."/>
            <person name="Guiguen Y."/>
        </authorList>
    </citation>
    <scope>NUCLEOTIDE SEQUENCE [LARGE SCALE GENOMIC DNA]</scope>
    <source>
        <strain evidence="1">M_S1</strain>
        <tissue evidence="1">Blood</tissue>
    </source>
</reference>
<name>A0A7J5ZZJ0_AMEME</name>
<accession>A0A7J5ZZJ0</accession>
<proteinExistence type="predicted"/>
<evidence type="ECO:0000313" key="1">
    <source>
        <dbReference type="EMBL" id="KAF4076042.1"/>
    </source>
</evidence>
<dbReference type="Proteomes" id="UP000593565">
    <property type="component" value="Unassembled WGS sequence"/>
</dbReference>
<sequence>MVLSYITSQLKHVSFQRLHVHTRARTYTHVYTPLHSPTLFCRVHCLSSSSILSKTNRHDYQTGTPDSWILPSPAEAGSW</sequence>
<comment type="caution">
    <text evidence="1">The sequence shown here is derived from an EMBL/GenBank/DDBJ whole genome shotgun (WGS) entry which is preliminary data.</text>
</comment>
<keyword evidence="2" id="KW-1185">Reference proteome</keyword>
<dbReference type="EMBL" id="JAAGNN010000020">
    <property type="protein sequence ID" value="KAF4076042.1"/>
    <property type="molecule type" value="Genomic_DNA"/>
</dbReference>